<evidence type="ECO:0000313" key="3">
    <source>
        <dbReference type="Proteomes" id="UP000034452"/>
    </source>
</evidence>
<dbReference type="AlphaFoldDB" id="A0A0G0VE34"/>
<keyword evidence="1" id="KW-0812">Transmembrane</keyword>
<dbReference type="NCBIfam" id="TIGR02532">
    <property type="entry name" value="IV_pilin_GFxxxE"/>
    <property type="match status" value="1"/>
</dbReference>
<dbReference type="InterPro" id="IPR012902">
    <property type="entry name" value="N_methyl_site"/>
</dbReference>
<keyword evidence="1" id="KW-1133">Transmembrane helix</keyword>
<evidence type="ECO:0000256" key="1">
    <source>
        <dbReference type="SAM" id="Phobius"/>
    </source>
</evidence>
<keyword evidence="1" id="KW-0472">Membrane</keyword>
<comment type="caution">
    <text evidence="2">The sequence shown here is derived from an EMBL/GenBank/DDBJ whole genome shotgun (WGS) entry which is preliminary data.</text>
</comment>
<proteinExistence type="predicted"/>
<dbReference type="Pfam" id="PF07963">
    <property type="entry name" value="N_methyl"/>
    <property type="match status" value="1"/>
</dbReference>
<reference evidence="2 3" key="1">
    <citation type="journal article" date="2015" name="Nature">
        <title>rRNA introns, odd ribosomes, and small enigmatic genomes across a large radiation of phyla.</title>
        <authorList>
            <person name="Brown C.T."/>
            <person name="Hug L.A."/>
            <person name="Thomas B.C."/>
            <person name="Sharon I."/>
            <person name="Castelle C.J."/>
            <person name="Singh A."/>
            <person name="Wilkins M.J."/>
            <person name="Williams K.H."/>
            <person name="Banfield J.F."/>
        </authorList>
    </citation>
    <scope>NUCLEOTIDE SEQUENCE [LARGE SCALE GENOMIC DNA]</scope>
</reference>
<sequence length="146" mass="15748">MIYQKGFTLIEIVVAIAVLIAIVSFGMIADFSSFLSGTFQDEESKIIALLQKARSRSMANMFEARHGVCYIAPDYVIFRNTCVSGALTNELIPANVNISSNPDTNFPAVVFDQLTGNATGATATIHITDGIKSADIIINNEGAINW</sequence>
<dbReference type="PROSITE" id="PS00409">
    <property type="entry name" value="PROKAR_NTER_METHYL"/>
    <property type="match status" value="1"/>
</dbReference>
<name>A0A0G0VE34_9BACT</name>
<dbReference type="Proteomes" id="UP000034452">
    <property type="component" value="Unassembled WGS sequence"/>
</dbReference>
<dbReference type="EMBL" id="LBZL01000008">
    <property type="protein sequence ID" value="KKR70310.1"/>
    <property type="molecule type" value="Genomic_DNA"/>
</dbReference>
<feature type="transmembrane region" description="Helical" evidence="1">
    <location>
        <begin position="7"/>
        <end position="29"/>
    </location>
</feature>
<evidence type="ECO:0000313" key="2">
    <source>
        <dbReference type="EMBL" id="KKR70310.1"/>
    </source>
</evidence>
<organism evidence="2 3">
    <name type="scientific">Candidatus Nomurabacteria bacterium GW2011_GWB1_40_7</name>
    <dbReference type="NCBI Taxonomy" id="1618744"/>
    <lineage>
        <taxon>Bacteria</taxon>
        <taxon>Candidatus Nomuraibacteriota</taxon>
    </lineage>
</organism>
<protein>
    <submittedName>
        <fullName evidence="2">Uncharacterized protein</fullName>
    </submittedName>
</protein>
<gene>
    <name evidence="2" type="ORF">UU13_C0008G0006</name>
</gene>
<accession>A0A0G0VE34</accession>